<comment type="pathway">
    <text evidence="1 9">Amino-acid biosynthesis; L-phenylalanine biosynthesis; phenylpyruvate from prephenate: step 1/1.</text>
</comment>
<feature type="domain" description="ACT" evidence="11">
    <location>
        <begin position="196"/>
        <end position="273"/>
    </location>
</feature>
<dbReference type="InterPro" id="IPR002912">
    <property type="entry name" value="ACT_dom"/>
</dbReference>
<dbReference type="EC" id="4.2.1.51" evidence="2 9"/>
<gene>
    <name evidence="9" type="primary">pheA</name>
    <name evidence="12" type="ordered locus">Rcas_1552</name>
</gene>
<dbReference type="Gene3D" id="3.30.70.260">
    <property type="match status" value="1"/>
</dbReference>
<evidence type="ECO:0000256" key="1">
    <source>
        <dbReference type="ARBA" id="ARBA00004741"/>
    </source>
</evidence>
<evidence type="ECO:0000256" key="6">
    <source>
        <dbReference type="ARBA" id="ARBA00023222"/>
    </source>
</evidence>
<keyword evidence="7 9" id="KW-0456">Lyase</keyword>
<evidence type="ECO:0000256" key="5">
    <source>
        <dbReference type="ARBA" id="ARBA00023141"/>
    </source>
</evidence>
<dbReference type="EMBL" id="CP000804">
    <property type="protein sequence ID" value="ABU57645.1"/>
    <property type="molecule type" value="Genomic_DNA"/>
</dbReference>
<dbReference type="InterPro" id="IPR018528">
    <property type="entry name" value="Preph_deHydtase_CS"/>
</dbReference>
<evidence type="ECO:0000256" key="9">
    <source>
        <dbReference type="RuleBase" id="RU361254"/>
    </source>
</evidence>
<dbReference type="SUPFAM" id="SSF55021">
    <property type="entry name" value="ACT-like"/>
    <property type="match status" value="1"/>
</dbReference>
<evidence type="ECO:0000256" key="8">
    <source>
        <dbReference type="ARBA" id="ARBA00047848"/>
    </source>
</evidence>
<dbReference type="GO" id="GO:0005737">
    <property type="term" value="C:cytoplasm"/>
    <property type="evidence" value="ECO:0007669"/>
    <property type="project" value="TreeGrafter"/>
</dbReference>
<dbReference type="SUPFAM" id="SSF53850">
    <property type="entry name" value="Periplasmic binding protein-like II"/>
    <property type="match status" value="1"/>
</dbReference>
<dbReference type="Gene3D" id="3.40.190.10">
    <property type="entry name" value="Periplasmic binding protein-like II"/>
    <property type="match status" value="2"/>
</dbReference>
<dbReference type="PROSITE" id="PS00858">
    <property type="entry name" value="PREPHENATE_DEHYDR_2"/>
    <property type="match status" value="1"/>
</dbReference>
<dbReference type="KEGG" id="rca:Rcas_1552"/>
<evidence type="ECO:0000313" key="12">
    <source>
        <dbReference type="EMBL" id="ABU57645.1"/>
    </source>
</evidence>
<evidence type="ECO:0000256" key="4">
    <source>
        <dbReference type="ARBA" id="ARBA00022605"/>
    </source>
</evidence>
<dbReference type="CDD" id="cd13633">
    <property type="entry name" value="PBP2_Sa-PDT_like"/>
    <property type="match status" value="1"/>
</dbReference>
<comment type="catalytic activity">
    <reaction evidence="8 9">
        <text>prephenate + H(+) = 3-phenylpyruvate + CO2 + H2O</text>
        <dbReference type="Rhea" id="RHEA:21648"/>
        <dbReference type="ChEBI" id="CHEBI:15377"/>
        <dbReference type="ChEBI" id="CHEBI:15378"/>
        <dbReference type="ChEBI" id="CHEBI:16526"/>
        <dbReference type="ChEBI" id="CHEBI:18005"/>
        <dbReference type="ChEBI" id="CHEBI:29934"/>
        <dbReference type="EC" id="4.2.1.51"/>
    </reaction>
</comment>
<dbReference type="STRING" id="383372.Rcas_1552"/>
<dbReference type="Pfam" id="PF01842">
    <property type="entry name" value="ACT"/>
    <property type="match status" value="1"/>
</dbReference>
<evidence type="ECO:0000256" key="3">
    <source>
        <dbReference type="ARBA" id="ARBA00021872"/>
    </source>
</evidence>
<dbReference type="HOGENOM" id="CLU_035008_0_2_0"/>
<organism evidence="12 13">
    <name type="scientific">Roseiflexus castenholzii (strain DSM 13941 / HLO8)</name>
    <dbReference type="NCBI Taxonomy" id="383372"/>
    <lineage>
        <taxon>Bacteria</taxon>
        <taxon>Bacillati</taxon>
        <taxon>Chloroflexota</taxon>
        <taxon>Chloroflexia</taxon>
        <taxon>Chloroflexales</taxon>
        <taxon>Roseiflexineae</taxon>
        <taxon>Roseiflexaceae</taxon>
        <taxon>Roseiflexus</taxon>
    </lineage>
</organism>
<dbReference type="InterPro" id="IPR001086">
    <property type="entry name" value="Preph_deHydtase"/>
</dbReference>
<evidence type="ECO:0000256" key="7">
    <source>
        <dbReference type="ARBA" id="ARBA00023239"/>
    </source>
</evidence>
<dbReference type="RefSeq" id="WP_012120073.1">
    <property type="nucleotide sequence ID" value="NC_009767.1"/>
</dbReference>
<protein>
    <recommendedName>
        <fullName evidence="3 9">Prephenate dehydratase</fullName>
        <shortName evidence="9">PDT</shortName>
        <ecNumber evidence="2 9">4.2.1.51</ecNumber>
    </recommendedName>
</protein>
<keyword evidence="6 9" id="KW-0584">Phenylalanine biosynthesis</keyword>
<evidence type="ECO:0000259" key="11">
    <source>
        <dbReference type="PROSITE" id="PS51671"/>
    </source>
</evidence>
<name>A7NJH5_ROSCS</name>
<dbReference type="PROSITE" id="PS51671">
    <property type="entry name" value="ACT"/>
    <property type="match status" value="1"/>
</dbReference>
<dbReference type="PANTHER" id="PTHR21022">
    <property type="entry name" value="PREPHENATE DEHYDRATASE P PROTEIN"/>
    <property type="match status" value="1"/>
</dbReference>
<dbReference type="UniPathway" id="UPA00121">
    <property type="reaction ID" value="UER00345"/>
</dbReference>
<evidence type="ECO:0000259" key="10">
    <source>
        <dbReference type="PROSITE" id="PS51171"/>
    </source>
</evidence>
<reference evidence="12 13" key="1">
    <citation type="submission" date="2007-08" db="EMBL/GenBank/DDBJ databases">
        <title>Complete sequence of Roseiflexus castenholzii DSM 13941.</title>
        <authorList>
            <consortium name="US DOE Joint Genome Institute"/>
            <person name="Copeland A."/>
            <person name="Lucas S."/>
            <person name="Lapidus A."/>
            <person name="Barry K."/>
            <person name="Glavina del Rio T."/>
            <person name="Dalin E."/>
            <person name="Tice H."/>
            <person name="Pitluck S."/>
            <person name="Thompson L.S."/>
            <person name="Brettin T."/>
            <person name="Bruce D."/>
            <person name="Detter J.C."/>
            <person name="Han C."/>
            <person name="Tapia R."/>
            <person name="Schmutz J."/>
            <person name="Larimer F."/>
            <person name="Land M."/>
            <person name="Hauser L."/>
            <person name="Kyrpides N."/>
            <person name="Mikhailova N."/>
            <person name="Bryant D.A."/>
            <person name="Hanada S."/>
            <person name="Tsukatani Y."/>
            <person name="Richardson P."/>
        </authorList>
    </citation>
    <scope>NUCLEOTIDE SEQUENCE [LARGE SCALE GENOMIC DNA]</scope>
    <source>
        <strain evidence="13">DSM 13941 / HLO8</strain>
    </source>
</reference>
<accession>A7NJH5</accession>
<evidence type="ECO:0000313" key="13">
    <source>
        <dbReference type="Proteomes" id="UP000000263"/>
    </source>
</evidence>
<dbReference type="PROSITE" id="PS51171">
    <property type="entry name" value="PREPHENATE_DEHYDR_3"/>
    <property type="match status" value="1"/>
</dbReference>
<dbReference type="NCBIfam" id="NF008865">
    <property type="entry name" value="PRK11898.1"/>
    <property type="match status" value="1"/>
</dbReference>
<keyword evidence="5 9" id="KW-0057">Aromatic amino acid biosynthesis</keyword>
<dbReference type="Pfam" id="PF00800">
    <property type="entry name" value="PDT"/>
    <property type="match status" value="1"/>
</dbReference>
<proteinExistence type="predicted"/>
<dbReference type="OrthoDB" id="9802281at2"/>
<dbReference type="InterPro" id="IPR045865">
    <property type="entry name" value="ACT-like_dom_sf"/>
</dbReference>
<sequence length="279" mass="29825">MKRSIAYLGPPGSYSEIAALAYGGEDATYIPLTSMPAVVTAVETGAATVGILPIENVLEGSVTTTLDLLIHETDLRIAGETVIPIQHYLVGRAGLALHEIKVLYGHPQSLGQCRRFIERCLPGAATVASLSNSAAPAEALADERPAAAIGTLRAAQLVGAAVLASDIQDRSGNMTRFIALGKHDHPPTGDDKTSFCFGFDREDRPGVLVEALQELALVGINMTKLESRPSKEVLGQYIFLVDINGHREDPVVAAALERIRTKTGLFKVFGSYPRWRGQP</sequence>
<keyword evidence="13" id="KW-1185">Reference proteome</keyword>
<dbReference type="PANTHER" id="PTHR21022:SF19">
    <property type="entry name" value="PREPHENATE DEHYDRATASE-RELATED"/>
    <property type="match status" value="1"/>
</dbReference>
<feature type="domain" description="Prephenate dehydratase" evidence="10">
    <location>
        <begin position="4"/>
        <end position="182"/>
    </location>
</feature>
<evidence type="ECO:0000256" key="2">
    <source>
        <dbReference type="ARBA" id="ARBA00013147"/>
    </source>
</evidence>
<dbReference type="eggNOG" id="COG0077">
    <property type="taxonomic scope" value="Bacteria"/>
</dbReference>
<dbReference type="Proteomes" id="UP000000263">
    <property type="component" value="Chromosome"/>
</dbReference>
<dbReference type="GO" id="GO:0009094">
    <property type="term" value="P:L-phenylalanine biosynthetic process"/>
    <property type="evidence" value="ECO:0007669"/>
    <property type="project" value="UniProtKB-UniPathway"/>
</dbReference>
<dbReference type="CDD" id="cd04905">
    <property type="entry name" value="ACT_CM-PDT"/>
    <property type="match status" value="1"/>
</dbReference>
<keyword evidence="4 9" id="KW-0028">Amino-acid biosynthesis</keyword>
<dbReference type="GO" id="GO:0004664">
    <property type="term" value="F:prephenate dehydratase activity"/>
    <property type="evidence" value="ECO:0007669"/>
    <property type="project" value="UniProtKB-UniRule"/>
</dbReference>
<dbReference type="AlphaFoldDB" id="A7NJH5"/>